<evidence type="ECO:0000313" key="2">
    <source>
        <dbReference type="Proteomes" id="UP001230649"/>
    </source>
</evidence>
<dbReference type="EMBL" id="JASBWS010000033">
    <property type="protein sequence ID" value="KAJ9108172.1"/>
    <property type="molecule type" value="Genomic_DNA"/>
</dbReference>
<comment type="caution">
    <text evidence="1">The sequence shown here is derived from an EMBL/GenBank/DDBJ whole genome shotgun (WGS) entry which is preliminary data.</text>
</comment>
<evidence type="ECO:0000313" key="1">
    <source>
        <dbReference type="EMBL" id="KAJ9108172.1"/>
    </source>
</evidence>
<dbReference type="Proteomes" id="UP001230649">
    <property type="component" value="Unassembled WGS sequence"/>
</dbReference>
<accession>A0ACC2W945</accession>
<proteinExistence type="predicted"/>
<organism evidence="1 2">
    <name type="scientific">Naganishia adeliensis</name>
    <dbReference type="NCBI Taxonomy" id="92952"/>
    <lineage>
        <taxon>Eukaryota</taxon>
        <taxon>Fungi</taxon>
        <taxon>Dikarya</taxon>
        <taxon>Basidiomycota</taxon>
        <taxon>Agaricomycotina</taxon>
        <taxon>Tremellomycetes</taxon>
        <taxon>Filobasidiales</taxon>
        <taxon>Filobasidiaceae</taxon>
        <taxon>Naganishia</taxon>
    </lineage>
</organism>
<reference evidence="1" key="1">
    <citation type="submission" date="2023-04" db="EMBL/GenBank/DDBJ databases">
        <title>Draft Genome sequencing of Naganishia species isolated from polar environments using Oxford Nanopore Technology.</title>
        <authorList>
            <person name="Leo P."/>
            <person name="Venkateswaran K."/>
        </authorList>
    </citation>
    <scope>NUCLEOTIDE SEQUENCE</scope>
    <source>
        <strain evidence="1">MNA-CCFEE 5262</strain>
    </source>
</reference>
<name>A0ACC2W945_9TREE</name>
<sequence>MATPSPAEVAAQLSTGQRSIPDFPTRTADEWVAVSRLAFAQARPDLCQAIFKHVAKAEDLTYTAAKECMDYFKGTEQVSMAILVSERFKTIITRDTGGLLPSSTRNTSDTKVADDATDERTGRDTVKSVYAQVRGMKGLDGQHTGTIAATMSKPSTTQQSAVHPQSVVSNPANDALARPNNPSNGTSGTSPHVIPSQVQATSVDGRKGENDQDQSLIVIGEQLHSSAPVANNPHPSSSNHPSSSSVPAPRENETTGAQAGALIPGQQEILLAIERAQQYMRNFNMDGSPATGNEGARLLTFPAGVATGSGSNANGMDGTRNAAAESHRRIHSTSFSTRDRRSSTSHGVPAMTRRRRILQEAGTTQQLQNHVRSDGGNITDGKTTTQTNGADQSSTNGSSRSATTINASSSVSGQSHRAHLRRGEFPRLEVVVPETGRTGLQPKDGGIEGYGREEEEEEEGGGERGEEEYEEEEERGGDGRSRRV</sequence>
<keyword evidence="2" id="KW-1185">Reference proteome</keyword>
<protein>
    <submittedName>
        <fullName evidence="1">Uncharacterized protein</fullName>
    </submittedName>
</protein>
<gene>
    <name evidence="1" type="ORF">QFC20_003534</name>
</gene>